<comment type="caution">
    <text evidence="1">The sequence shown here is derived from an EMBL/GenBank/DDBJ whole genome shotgun (WGS) entry which is preliminary data.</text>
</comment>
<evidence type="ECO:0000313" key="1">
    <source>
        <dbReference type="EMBL" id="KAB5589131.1"/>
    </source>
</evidence>
<dbReference type="OrthoDB" id="3164372at2759"/>
<name>A0A5N5QCG2_9AGAM</name>
<dbReference type="AlphaFoldDB" id="A0A5N5QCG2"/>
<accession>A0A5N5QCG2</accession>
<evidence type="ECO:0000313" key="2">
    <source>
        <dbReference type="Proteomes" id="UP000383932"/>
    </source>
</evidence>
<proteinExistence type="predicted"/>
<protein>
    <submittedName>
        <fullName evidence="1">Putative effector protein</fullName>
    </submittedName>
</protein>
<keyword evidence="2" id="KW-1185">Reference proteome</keyword>
<sequence>MQHTFKKRSIMAIVLGLAFAFWVFSAELELDIGLDLDVDAEMGDLGPALPVTSRHQGRQAIMEKLPSTGLKMLVPCVPGGSNKAARGRAFKAELRACGSIQHLPGANETAVFAYSLATLRTLSPLNAERCRLALAYHISMNPLPMWYPVPSATQVRKSIPLPGILELGL</sequence>
<dbReference type="EMBL" id="SSOP01000313">
    <property type="protein sequence ID" value="KAB5589131.1"/>
    <property type="molecule type" value="Genomic_DNA"/>
</dbReference>
<reference evidence="1 2" key="1">
    <citation type="journal article" date="2019" name="Fungal Biol. Biotechnol.">
        <title>Draft genome sequence of fastidious pathogen Ceratobasidium theobromae, which causes vascular-streak dieback in Theobroma cacao.</title>
        <authorList>
            <person name="Ali S.S."/>
            <person name="Asman A."/>
            <person name="Shao J."/>
            <person name="Firmansyah A.P."/>
            <person name="Susilo A.W."/>
            <person name="Rosmana A."/>
            <person name="McMahon P."/>
            <person name="Junaid M."/>
            <person name="Guest D."/>
            <person name="Kheng T.Y."/>
            <person name="Meinhardt L.W."/>
            <person name="Bailey B.A."/>
        </authorList>
    </citation>
    <scope>NUCLEOTIDE SEQUENCE [LARGE SCALE GENOMIC DNA]</scope>
    <source>
        <strain evidence="1 2">CT2</strain>
    </source>
</reference>
<organism evidence="1 2">
    <name type="scientific">Ceratobasidium theobromae</name>
    <dbReference type="NCBI Taxonomy" id="1582974"/>
    <lineage>
        <taxon>Eukaryota</taxon>
        <taxon>Fungi</taxon>
        <taxon>Dikarya</taxon>
        <taxon>Basidiomycota</taxon>
        <taxon>Agaricomycotina</taxon>
        <taxon>Agaricomycetes</taxon>
        <taxon>Cantharellales</taxon>
        <taxon>Ceratobasidiaceae</taxon>
        <taxon>Ceratobasidium</taxon>
    </lineage>
</organism>
<gene>
    <name evidence="1" type="ORF">CTheo_7431</name>
</gene>
<dbReference type="Proteomes" id="UP000383932">
    <property type="component" value="Unassembled WGS sequence"/>
</dbReference>